<dbReference type="STRING" id="1398.AB434_1988"/>
<proteinExistence type="predicted"/>
<evidence type="ECO:0000313" key="3">
    <source>
        <dbReference type="Proteomes" id="UP000032024"/>
    </source>
</evidence>
<dbReference type="Proteomes" id="UP000032024">
    <property type="component" value="Chromosome"/>
</dbReference>
<dbReference type="PATRIC" id="fig|1398.18.peg.3290"/>
<protein>
    <submittedName>
        <fullName evidence="2">Uncharacterized protein</fullName>
    </submittedName>
</protein>
<dbReference type="EMBL" id="LRPN01000162">
    <property type="protein sequence ID" value="KWZ77836.1"/>
    <property type="molecule type" value="Genomic_DNA"/>
</dbReference>
<accession>A0A0C5CEY9</accession>
<sequence length="58" mass="6334">MHLERSRRFNAVNGEMPCSGILSHPKNAPFQAAAAGSDLIVKRGSEVCIWKDPVVLTQ</sequence>
<reference evidence="3" key="2">
    <citation type="submission" date="2015-01" db="EMBL/GenBank/DDBJ databases">
        <title>Comparative genome analysis of Bacillus coagulans HM-08, Clostridium butyricum HM-68, Bacillus subtilis HM-66 and Bacillus paralicheniformis BL-09.</title>
        <authorList>
            <person name="Zhang H."/>
        </authorList>
    </citation>
    <scope>NUCLEOTIDE SEQUENCE [LARGE SCALE GENOMIC DNA]</scope>
    <source>
        <strain evidence="3">HM-08</strain>
    </source>
</reference>
<gene>
    <name evidence="2" type="ORF">HMPREF3213_03188</name>
    <name evidence="1" type="ORF">SB48_HM08orf05331</name>
</gene>
<reference evidence="1" key="1">
    <citation type="submission" date="2015-01" db="EMBL/GenBank/DDBJ databases">
        <title>Comparative genome analysis of Bacillus coagulans HM-08, Clostridium butyricum HM-68, Bacillus subtilis HM-66 and Bacillus licheniformis BL-09.</title>
        <authorList>
            <person name="Zhang H."/>
        </authorList>
    </citation>
    <scope>NUCLEOTIDE SEQUENCE [LARGE SCALE GENOMIC DNA]</scope>
    <source>
        <strain evidence="1">HM-08</strain>
    </source>
</reference>
<dbReference type="AlphaFoldDB" id="A0A0C5CEY9"/>
<evidence type="ECO:0000313" key="4">
    <source>
        <dbReference type="Proteomes" id="UP000070376"/>
    </source>
</evidence>
<dbReference type="RefSeq" id="WP_014095982.1">
    <property type="nucleotide sequence ID" value="NZ_CP010525.1"/>
</dbReference>
<organism evidence="2 4">
    <name type="scientific">Heyndrickxia coagulans</name>
    <name type="common">Weizmannia coagulans</name>
    <dbReference type="NCBI Taxonomy" id="1398"/>
    <lineage>
        <taxon>Bacteria</taxon>
        <taxon>Bacillati</taxon>
        <taxon>Bacillota</taxon>
        <taxon>Bacilli</taxon>
        <taxon>Bacillales</taxon>
        <taxon>Bacillaceae</taxon>
        <taxon>Heyndrickxia</taxon>
    </lineage>
</organism>
<dbReference type="EMBL" id="CP010525">
    <property type="protein sequence ID" value="AJO24125.1"/>
    <property type="molecule type" value="Genomic_DNA"/>
</dbReference>
<name>A0A0C5CEY9_HEYCO</name>
<evidence type="ECO:0000313" key="2">
    <source>
        <dbReference type="EMBL" id="KWZ77836.1"/>
    </source>
</evidence>
<keyword evidence="3" id="KW-1185">Reference proteome</keyword>
<reference evidence="2" key="4">
    <citation type="submission" date="2016-01" db="EMBL/GenBank/DDBJ databases">
        <authorList>
            <person name="Oliw E.H."/>
        </authorList>
    </citation>
    <scope>NUCLEOTIDE SEQUENCE [LARGE SCALE GENOMIC DNA]</scope>
    <source>
        <strain evidence="2">GED7749B</strain>
    </source>
</reference>
<reference evidence="4" key="3">
    <citation type="submission" date="2016-01" db="EMBL/GenBank/DDBJ databases">
        <authorList>
            <person name="Mitreva M."/>
            <person name="Pepin K.H."/>
            <person name="Mihindukulasuriya K.A."/>
            <person name="Fulton R."/>
            <person name="Fronick C."/>
            <person name="O'Laughlin M."/>
            <person name="Miner T."/>
            <person name="Herter B."/>
            <person name="Rosa B.A."/>
            <person name="Cordes M."/>
            <person name="Tomlinson C."/>
            <person name="Wollam A."/>
            <person name="Palsikar V.B."/>
            <person name="Mardis E.R."/>
            <person name="Wilson R.K."/>
        </authorList>
    </citation>
    <scope>NUCLEOTIDE SEQUENCE [LARGE SCALE GENOMIC DNA]</scope>
    <source>
        <strain evidence="4">GED7749B</strain>
    </source>
</reference>
<evidence type="ECO:0000313" key="1">
    <source>
        <dbReference type="EMBL" id="AJO24125.1"/>
    </source>
</evidence>
<dbReference type="Proteomes" id="UP000070376">
    <property type="component" value="Unassembled WGS sequence"/>
</dbReference>